<evidence type="ECO:0000256" key="4">
    <source>
        <dbReference type="ARBA" id="ARBA00022989"/>
    </source>
</evidence>
<keyword evidence="2 8" id="KW-0812">Transmembrane</keyword>
<name>A0ABU6QHI2_9FABA</name>
<evidence type="ECO:0000256" key="6">
    <source>
        <dbReference type="ARBA" id="ARBA00023136"/>
    </source>
</evidence>
<feature type="compositionally biased region" description="Polar residues" evidence="7">
    <location>
        <begin position="195"/>
        <end position="206"/>
    </location>
</feature>
<evidence type="ECO:0000259" key="9">
    <source>
        <dbReference type="Pfam" id="PF13962"/>
    </source>
</evidence>
<feature type="transmembrane region" description="Helical" evidence="8">
    <location>
        <begin position="161"/>
        <end position="182"/>
    </location>
</feature>
<feature type="domain" description="PGG" evidence="9">
    <location>
        <begin position="29"/>
        <end position="150"/>
    </location>
</feature>
<dbReference type="InterPro" id="IPR026961">
    <property type="entry name" value="PGG_dom"/>
</dbReference>
<gene>
    <name evidence="10" type="ORF">PIB30_051361</name>
</gene>
<comment type="subcellular location">
    <subcellularLocation>
        <location evidence="1">Membrane</location>
        <topology evidence="1">Multi-pass membrane protein</topology>
    </subcellularLocation>
</comment>
<comment type="caution">
    <text evidence="10">The sequence shown here is derived from an EMBL/GenBank/DDBJ whole genome shotgun (WGS) entry which is preliminary data.</text>
</comment>
<evidence type="ECO:0000313" key="11">
    <source>
        <dbReference type="Proteomes" id="UP001341840"/>
    </source>
</evidence>
<evidence type="ECO:0000256" key="7">
    <source>
        <dbReference type="SAM" id="MobiDB-lite"/>
    </source>
</evidence>
<feature type="region of interest" description="Disordered" evidence="7">
    <location>
        <begin position="1"/>
        <end position="30"/>
    </location>
</feature>
<keyword evidence="11" id="KW-1185">Reference proteome</keyword>
<reference evidence="10 11" key="1">
    <citation type="journal article" date="2023" name="Plants (Basel)">
        <title>Bridging the Gap: Combining Genomics and Transcriptomics Approaches to Understand Stylosanthes scabra, an Orphan Legume from the Brazilian Caatinga.</title>
        <authorList>
            <person name="Ferreira-Neto J.R.C."/>
            <person name="da Silva M.D."/>
            <person name="Binneck E."/>
            <person name="de Melo N.F."/>
            <person name="da Silva R.H."/>
            <person name="de Melo A.L.T.M."/>
            <person name="Pandolfi V."/>
            <person name="Bustamante F.O."/>
            <person name="Brasileiro-Vidal A.C."/>
            <person name="Benko-Iseppon A.M."/>
        </authorList>
    </citation>
    <scope>NUCLEOTIDE SEQUENCE [LARGE SCALE GENOMIC DNA]</scope>
    <source>
        <tissue evidence="10">Leaves</tissue>
    </source>
</reference>
<evidence type="ECO:0000313" key="10">
    <source>
        <dbReference type="EMBL" id="MED6111323.1"/>
    </source>
</evidence>
<evidence type="ECO:0000256" key="1">
    <source>
        <dbReference type="ARBA" id="ARBA00004141"/>
    </source>
</evidence>
<evidence type="ECO:0000256" key="2">
    <source>
        <dbReference type="ARBA" id="ARBA00022692"/>
    </source>
</evidence>
<dbReference type="EMBL" id="JASCZI010000363">
    <property type="protein sequence ID" value="MED6111323.1"/>
    <property type="molecule type" value="Genomic_DNA"/>
</dbReference>
<evidence type="ECO:0000256" key="8">
    <source>
        <dbReference type="SAM" id="Phobius"/>
    </source>
</evidence>
<evidence type="ECO:0000256" key="3">
    <source>
        <dbReference type="ARBA" id="ARBA00022737"/>
    </source>
</evidence>
<dbReference type="Pfam" id="PF13962">
    <property type="entry name" value="PGG"/>
    <property type="match status" value="1"/>
</dbReference>
<protein>
    <recommendedName>
        <fullName evidence="9">PGG domain-containing protein</fullName>
    </recommendedName>
</protein>
<dbReference type="PANTHER" id="PTHR24186">
    <property type="entry name" value="PROTEIN PHOSPHATASE 1 REGULATORY SUBUNIT"/>
    <property type="match status" value="1"/>
</dbReference>
<proteinExistence type="predicted"/>
<feature type="transmembrane region" description="Helical" evidence="8">
    <location>
        <begin position="98"/>
        <end position="118"/>
    </location>
</feature>
<dbReference type="Proteomes" id="UP001341840">
    <property type="component" value="Unassembled WGS sequence"/>
</dbReference>
<dbReference type="PANTHER" id="PTHR24186:SF38">
    <property type="entry name" value="ANKYRIN REPEAT FAMILY PROTEIN"/>
    <property type="match status" value="1"/>
</dbReference>
<feature type="region of interest" description="Disordered" evidence="7">
    <location>
        <begin position="191"/>
        <end position="211"/>
    </location>
</feature>
<evidence type="ECO:0000256" key="5">
    <source>
        <dbReference type="ARBA" id="ARBA00023043"/>
    </source>
</evidence>
<keyword evidence="6 8" id="KW-0472">Membrane</keyword>
<sequence length="260" mass="28906">MGERPPRVYYVRSPPKQLPAPEDPSQDDEWSKQIRRNVGTIATLIATMSLQNAMNPPGGVVQTGNNGSVTCPTPMVDGEACPGQSVFAAVDPVRYTCFMLANALSFILSMITCFFVISGIPVDPGLPTKLLGSFLSLSIFLLLISFWLGARILTPSHSSHAITVIAVFCFLFIVGILLYYCFVASTKKSRRGSDAATNPDATSFNQKEPDEQGACVEYDDHEGRIYCEEEYRGGRYCEEYDDGRRYCEEYHQGRRYCEET</sequence>
<feature type="transmembrane region" description="Helical" evidence="8">
    <location>
        <begin position="130"/>
        <end position="149"/>
    </location>
</feature>
<accession>A0ABU6QHI2</accession>
<keyword evidence="5" id="KW-0040">ANK repeat</keyword>
<organism evidence="10 11">
    <name type="scientific">Stylosanthes scabra</name>
    <dbReference type="NCBI Taxonomy" id="79078"/>
    <lineage>
        <taxon>Eukaryota</taxon>
        <taxon>Viridiplantae</taxon>
        <taxon>Streptophyta</taxon>
        <taxon>Embryophyta</taxon>
        <taxon>Tracheophyta</taxon>
        <taxon>Spermatophyta</taxon>
        <taxon>Magnoliopsida</taxon>
        <taxon>eudicotyledons</taxon>
        <taxon>Gunneridae</taxon>
        <taxon>Pentapetalae</taxon>
        <taxon>rosids</taxon>
        <taxon>fabids</taxon>
        <taxon>Fabales</taxon>
        <taxon>Fabaceae</taxon>
        <taxon>Papilionoideae</taxon>
        <taxon>50 kb inversion clade</taxon>
        <taxon>dalbergioids sensu lato</taxon>
        <taxon>Dalbergieae</taxon>
        <taxon>Pterocarpus clade</taxon>
        <taxon>Stylosanthes</taxon>
    </lineage>
</organism>
<keyword evidence="4 8" id="KW-1133">Transmembrane helix</keyword>
<keyword evidence="3" id="KW-0677">Repeat</keyword>